<gene>
    <name evidence="8" type="ORF">H7C18_25975</name>
</gene>
<dbReference type="InterPro" id="IPR035398">
    <property type="entry name" value="Bac_rhamnosid_C"/>
</dbReference>
<dbReference type="Proteomes" id="UP000564644">
    <property type="component" value="Unassembled WGS sequence"/>
</dbReference>
<dbReference type="GO" id="GO:0030596">
    <property type="term" value="F:alpha-L-rhamnosidase activity"/>
    <property type="evidence" value="ECO:0007669"/>
    <property type="project" value="UniProtKB-EC"/>
</dbReference>
<feature type="domain" description="Bacterial alpha-L-rhamnosidase N-terminal" evidence="5">
    <location>
        <begin position="313"/>
        <end position="450"/>
    </location>
</feature>
<evidence type="ECO:0000259" key="4">
    <source>
        <dbReference type="Pfam" id="PF05592"/>
    </source>
</evidence>
<dbReference type="SUPFAM" id="SSF48208">
    <property type="entry name" value="Six-hairpin glycosidases"/>
    <property type="match status" value="1"/>
</dbReference>
<reference evidence="8 9" key="1">
    <citation type="submission" date="2020-08" db="EMBL/GenBank/DDBJ databases">
        <title>Cohnella phylogeny.</title>
        <authorList>
            <person name="Dunlap C."/>
        </authorList>
    </citation>
    <scope>NUCLEOTIDE SEQUENCE [LARGE SCALE GENOMIC DNA]</scope>
    <source>
        <strain evidence="8 9">CBP 2801</strain>
    </source>
</reference>
<dbReference type="Gene3D" id="2.60.120.260">
    <property type="entry name" value="Galactose-binding domain-like"/>
    <property type="match status" value="3"/>
</dbReference>
<dbReference type="InterPro" id="IPR016007">
    <property type="entry name" value="Alpha_rhamnosid"/>
</dbReference>
<accession>A0A7X0VZV9</accession>
<evidence type="ECO:0000256" key="2">
    <source>
        <dbReference type="ARBA" id="ARBA00012652"/>
    </source>
</evidence>
<dbReference type="Gene3D" id="2.60.40.10">
    <property type="entry name" value="Immunoglobulins"/>
    <property type="match status" value="1"/>
</dbReference>
<dbReference type="RefSeq" id="WP_185132042.1">
    <property type="nucleotide sequence ID" value="NZ_JACJVO010000033.1"/>
</dbReference>
<dbReference type="Pfam" id="PF25788">
    <property type="entry name" value="Ig_Rha78A_N"/>
    <property type="match status" value="1"/>
</dbReference>
<evidence type="ECO:0000259" key="5">
    <source>
        <dbReference type="Pfam" id="PF08531"/>
    </source>
</evidence>
<dbReference type="EC" id="3.2.1.40" evidence="2"/>
<comment type="caution">
    <text evidence="8">The sequence shown here is derived from an EMBL/GenBank/DDBJ whole genome shotgun (WGS) entry which is preliminary data.</text>
</comment>
<evidence type="ECO:0000259" key="6">
    <source>
        <dbReference type="Pfam" id="PF17389"/>
    </source>
</evidence>
<dbReference type="EMBL" id="JACJVO010000033">
    <property type="protein sequence ID" value="MBB6734378.1"/>
    <property type="molecule type" value="Genomic_DNA"/>
</dbReference>
<dbReference type="Pfam" id="PF05592">
    <property type="entry name" value="Bac_rhamnosid"/>
    <property type="match status" value="1"/>
</dbReference>
<protein>
    <recommendedName>
        <fullName evidence="2">alpha-L-rhamnosidase</fullName>
        <ecNumber evidence="2">3.2.1.40</ecNumber>
    </recommendedName>
</protein>
<dbReference type="Pfam" id="PF08531">
    <property type="entry name" value="Bac_rhamnosid_N"/>
    <property type="match status" value="1"/>
</dbReference>
<dbReference type="InterPro" id="IPR008928">
    <property type="entry name" value="6-hairpin_glycosidase_sf"/>
</dbReference>
<evidence type="ECO:0000313" key="8">
    <source>
        <dbReference type="EMBL" id="MBB6734378.1"/>
    </source>
</evidence>
<dbReference type="InterPro" id="IPR013783">
    <property type="entry name" value="Ig-like_fold"/>
</dbReference>
<organism evidence="8 9">
    <name type="scientific">Cohnella zeiphila</name>
    <dbReference type="NCBI Taxonomy" id="2761120"/>
    <lineage>
        <taxon>Bacteria</taxon>
        <taxon>Bacillati</taxon>
        <taxon>Bacillota</taxon>
        <taxon>Bacilli</taxon>
        <taxon>Bacillales</taxon>
        <taxon>Paenibacillaceae</taxon>
        <taxon>Cohnella</taxon>
    </lineage>
</organism>
<dbReference type="PIRSF" id="PIRSF010631">
    <property type="entry name" value="A-rhamnsds"/>
    <property type="match status" value="1"/>
</dbReference>
<dbReference type="Pfam" id="PF17389">
    <property type="entry name" value="Bac_rhamnosid6H"/>
    <property type="match status" value="1"/>
</dbReference>
<dbReference type="Gene3D" id="2.60.420.10">
    <property type="entry name" value="Maltose phosphorylase, domain 3"/>
    <property type="match status" value="1"/>
</dbReference>
<dbReference type="Gene3D" id="1.50.10.10">
    <property type="match status" value="1"/>
</dbReference>
<dbReference type="AlphaFoldDB" id="A0A7X0VZV9"/>
<name>A0A7X0VZV9_9BACL</name>
<dbReference type="InterPro" id="IPR035396">
    <property type="entry name" value="Bac_rhamnosid6H"/>
</dbReference>
<proteinExistence type="predicted"/>
<keyword evidence="9" id="KW-1185">Reference proteome</keyword>
<dbReference type="InterPro" id="IPR008902">
    <property type="entry name" value="Rhamnosid_concanavalin"/>
</dbReference>
<feature type="domain" description="Alpha-L-rhamnosidase concanavalin-like" evidence="4">
    <location>
        <begin position="484"/>
        <end position="584"/>
    </location>
</feature>
<sequence length="1046" mass="117768">MLTIHTLTTDDEINPIGTETRRPAFGWRLVTAESVRNVRQSAYRLIVASSLESLMRDEGDIWDTGRVASDRSQYIAYEGPVPESAARYYWKVKVWDRDGQESPWSNEAYWETGLLDEREWEAKWIAAPFSRPPEPEPDLLRGEALVWDGENAEDGRNRLFRLVFDCGPNPPAQAKLHVLATDSLRIWVNGSSEGLFYPYLQTVVLDIAALLVPGDNVLAMIADGEKQGFVAMLSLAWADGTVRTLGTDAGWRVFDREEEGWKMPAFDDRHWREPKSNGRVGNGEWEHYKRILYPVNVGYGPLPVFGSTLRIAKPVRRARLYVSALGLYVCTLNGQRVNGDVLAPGWMDYRVRIPYRTYDIAACLRRGDNRLEAIVGPGWYAGHLGICGPFHYGSTVAFRAELRIEYEDGLQERWGTDESWQAAESPVLSADLYMGETYDARLERKERRWQPAIVPDQLSGGRMTAAQGPAIVRARELPPKSVVRVDATTYLVDFGQNMTGWLRLTSRGPSGTRIRIRYAERLGADGRLYMDNLRTAKQTDIYLMSGEGKETYEPSFTYHGFQYAEIEGYPGELDAGALTGIVIHSDAAEVGELEASHPLLNRLLSNIRWSQRGNFIGIPLDCPQRDERLGWTGDAHAFARTATYNMNAASFYRKWLTDIRDAQRDDGAYPNVAPDVVHFGAGHVFFGDCGVILPWTMYRVYGDVRFILENYEAMKKWIQYLENDSDDEGIRRTESFGDHLAFGAETPKKFINLAFFAYSVKLMAQMADTIGETADGETYGRLLEKLRIAFQNHFMTADGHVACRTQTAYVLALMIGLLTAEQEPAAVRDLVDNIRDNGWHLTTGFMGVSYILEVLSRFGETDAAFRLLLQEEFPSWLYPVRNGATTIWERWDGWSAERGFQDPEMNSFNHYALGSVGEWLYRRLAGIDLREDGAGFQSFLIRPQPGGGIGRVRCRYETLYGPIAVGWREEAGAFTLEADIPANSNAEVAVPCRSGCRVEADGMPVEPGSEGNGWSFLRREGEAVWLVVGSGRYQFRTIPVAGDERG</sequence>
<dbReference type="GO" id="GO:0005975">
    <property type="term" value="P:carbohydrate metabolic process"/>
    <property type="evidence" value="ECO:0007669"/>
    <property type="project" value="InterPro"/>
</dbReference>
<feature type="domain" description="Alpha-L-rhamnosidase C-terminal" evidence="7">
    <location>
        <begin position="929"/>
        <end position="994"/>
    </location>
</feature>
<evidence type="ECO:0000256" key="1">
    <source>
        <dbReference type="ARBA" id="ARBA00001445"/>
    </source>
</evidence>
<dbReference type="Pfam" id="PF17390">
    <property type="entry name" value="Bac_rhamnosid_C"/>
    <property type="match status" value="1"/>
</dbReference>
<dbReference type="InterPro" id="IPR012341">
    <property type="entry name" value="6hp_glycosidase-like_sf"/>
</dbReference>
<keyword evidence="3 8" id="KW-0378">Hydrolase</keyword>
<evidence type="ECO:0000256" key="3">
    <source>
        <dbReference type="ARBA" id="ARBA00022801"/>
    </source>
</evidence>
<evidence type="ECO:0000259" key="7">
    <source>
        <dbReference type="Pfam" id="PF17390"/>
    </source>
</evidence>
<evidence type="ECO:0000313" key="9">
    <source>
        <dbReference type="Proteomes" id="UP000564644"/>
    </source>
</evidence>
<comment type="catalytic activity">
    <reaction evidence="1">
        <text>Hydrolysis of terminal non-reducing alpha-L-rhamnose residues in alpha-L-rhamnosides.</text>
        <dbReference type="EC" id="3.2.1.40"/>
    </reaction>
</comment>
<feature type="domain" description="Alpha-L-rhamnosidase six-hairpin glycosidase" evidence="6">
    <location>
        <begin position="589"/>
        <end position="923"/>
    </location>
</feature>
<dbReference type="PANTHER" id="PTHR33307:SF6">
    <property type="entry name" value="ALPHA-RHAMNOSIDASE (EUROFUNG)-RELATED"/>
    <property type="match status" value="1"/>
</dbReference>
<dbReference type="InterPro" id="IPR013737">
    <property type="entry name" value="Bac_rhamnosid_N"/>
</dbReference>
<dbReference type="PANTHER" id="PTHR33307">
    <property type="entry name" value="ALPHA-RHAMNOSIDASE (EUROFUNG)"/>
    <property type="match status" value="1"/>
</dbReference>